<reference evidence="3 4" key="1">
    <citation type="submission" date="2023-10" db="EMBL/GenBank/DDBJ databases">
        <authorList>
            <person name="Maclean D."/>
            <person name="Macfadyen A."/>
        </authorList>
    </citation>
    <scope>NUCLEOTIDE SEQUENCE [LARGE SCALE GENOMIC DNA]</scope>
</reference>
<keyword evidence="4" id="KW-1185">Reference proteome</keyword>
<gene>
    <name evidence="3" type="ORF">CVIRNUC_005178</name>
</gene>
<keyword evidence="2" id="KW-0812">Transmembrane</keyword>
<dbReference type="Proteomes" id="UP001314263">
    <property type="component" value="Unassembled WGS sequence"/>
</dbReference>
<accession>A0AAV1I7G3</accession>
<organism evidence="3 4">
    <name type="scientific">Coccomyxa viridis</name>
    <dbReference type="NCBI Taxonomy" id="1274662"/>
    <lineage>
        <taxon>Eukaryota</taxon>
        <taxon>Viridiplantae</taxon>
        <taxon>Chlorophyta</taxon>
        <taxon>core chlorophytes</taxon>
        <taxon>Trebouxiophyceae</taxon>
        <taxon>Trebouxiophyceae incertae sedis</taxon>
        <taxon>Coccomyxaceae</taxon>
        <taxon>Coccomyxa</taxon>
    </lineage>
</organism>
<feature type="transmembrane region" description="Helical" evidence="2">
    <location>
        <begin position="457"/>
        <end position="477"/>
    </location>
</feature>
<feature type="compositionally biased region" description="Low complexity" evidence="1">
    <location>
        <begin position="159"/>
        <end position="175"/>
    </location>
</feature>
<sequence>MSGHLLSDTITHLNHCKVSSSCQHNGCAFRHSARSVVLSAEKKLRCHRPGSTKRLSTVRKTRCCSDSGDADRGHLDSQVETFAQQAAAAEEARFTAALSAAEEHRKDTAAGSDASSQPDRPRPQNAAPRSSSAQSMREAALAKIAKARQYVAAQADASAAADSPLPSADSNSAAPVQSMSLDDTPVRSTEWGRRAAGTSKQAAPFLQEVAQQQQDTEKQELSAEQFTLRKEEEKKALGAEIITIDTNYASQMGASSGGYKPKVATWGVFPRPADISKEFGGGRTLRPGEALETEEARAARSKRVAEALSSYKRKAGLLVDPAAEAAAQEAFRQGQELMHKGKLQAAMIPFEEAIRLVSFRSRVGGEATLQKAICLDSLGRNSEAMSLYKLISRHSAPHVAKSAKRLLFGFTAGDYLKTQSITYAVQKGAYDEYFSKLTGQYNNLWSAPEGENDTASLRVATVAATAVILTPLVLVGAKIGMQLMR</sequence>
<name>A0AAV1I7G3_9CHLO</name>
<evidence type="ECO:0000256" key="1">
    <source>
        <dbReference type="SAM" id="MobiDB-lite"/>
    </source>
</evidence>
<dbReference type="EMBL" id="CAUYUE010000006">
    <property type="protein sequence ID" value="CAK0780796.1"/>
    <property type="molecule type" value="Genomic_DNA"/>
</dbReference>
<dbReference type="PANTHER" id="PTHR35482:SF1">
    <property type="entry name" value="CYTOCHROME C OXIDASE SUBUNIT"/>
    <property type="match status" value="1"/>
</dbReference>
<keyword evidence="2" id="KW-1133">Transmembrane helix</keyword>
<evidence type="ECO:0000256" key="2">
    <source>
        <dbReference type="SAM" id="Phobius"/>
    </source>
</evidence>
<evidence type="ECO:0000313" key="3">
    <source>
        <dbReference type="EMBL" id="CAK0780796.1"/>
    </source>
</evidence>
<dbReference type="AlphaFoldDB" id="A0AAV1I7G3"/>
<protein>
    <submittedName>
        <fullName evidence="3">Uncharacterized protein</fullName>
    </submittedName>
</protein>
<feature type="region of interest" description="Disordered" evidence="1">
    <location>
        <begin position="97"/>
        <end position="140"/>
    </location>
</feature>
<dbReference type="PANTHER" id="PTHR35482">
    <property type="entry name" value="CYTOCHROME C OXIDASE SUBUNIT"/>
    <property type="match status" value="1"/>
</dbReference>
<feature type="region of interest" description="Disordered" evidence="1">
    <location>
        <begin position="159"/>
        <end position="184"/>
    </location>
</feature>
<comment type="caution">
    <text evidence="3">The sequence shown here is derived from an EMBL/GenBank/DDBJ whole genome shotgun (WGS) entry which is preliminary data.</text>
</comment>
<proteinExistence type="predicted"/>
<keyword evidence="2" id="KW-0472">Membrane</keyword>
<evidence type="ECO:0000313" key="4">
    <source>
        <dbReference type="Proteomes" id="UP001314263"/>
    </source>
</evidence>